<gene>
    <name evidence="2" type="primary">NCL1_29973</name>
    <name evidence="2" type="ORF">NPIL_184601</name>
</gene>
<evidence type="ECO:0000313" key="3">
    <source>
        <dbReference type="Proteomes" id="UP000887013"/>
    </source>
</evidence>
<dbReference type="InterPro" id="IPR009030">
    <property type="entry name" value="Growth_fac_rcpt_cys_sf"/>
</dbReference>
<protein>
    <submittedName>
        <fullName evidence="2">Transglutaminase substrate</fullName>
    </submittedName>
</protein>
<dbReference type="AlphaFoldDB" id="A0A8X6UPU3"/>
<accession>A0A8X6UPU3</accession>
<feature type="chain" id="PRO_5036446730" evidence="1">
    <location>
        <begin position="24"/>
        <end position="102"/>
    </location>
</feature>
<evidence type="ECO:0000256" key="1">
    <source>
        <dbReference type="SAM" id="SignalP"/>
    </source>
</evidence>
<keyword evidence="3" id="KW-1185">Reference proteome</keyword>
<dbReference type="SUPFAM" id="SSF57184">
    <property type="entry name" value="Growth factor receptor domain"/>
    <property type="match status" value="1"/>
</dbReference>
<feature type="signal peptide" evidence="1">
    <location>
        <begin position="1"/>
        <end position="23"/>
    </location>
</feature>
<sequence length="102" mass="11108">MKSAVLSFAFIAVIVLMIVSVESRSMPNCPSTCNTSLCPTFDCVCGTHKDDCQCCEFCSVCPAQPCSLVRNEQCSEGYTCTYPAQSDHAYQMQNDGLCSPRV</sequence>
<reference evidence="2" key="1">
    <citation type="submission" date="2020-08" db="EMBL/GenBank/DDBJ databases">
        <title>Multicomponent nature underlies the extraordinary mechanical properties of spider dragline silk.</title>
        <authorList>
            <person name="Kono N."/>
            <person name="Nakamura H."/>
            <person name="Mori M."/>
            <person name="Yoshida Y."/>
            <person name="Ohtoshi R."/>
            <person name="Malay A.D."/>
            <person name="Moran D.A.P."/>
            <person name="Tomita M."/>
            <person name="Numata K."/>
            <person name="Arakawa K."/>
        </authorList>
    </citation>
    <scope>NUCLEOTIDE SEQUENCE</scope>
</reference>
<name>A0A8X6UPU3_NEPPI</name>
<keyword evidence="1" id="KW-0732">Signal</keyword>
<organism evidence="2 3">
    <name type="scientific">Nephila pilipes</name>
    <name type="common">Giant wood spider</name>
    <name type="synonym">Nephila maculata</name>
    <dbReference type="NCBI Taxonomy" id="299642"/>
    <lineage>
        <taxon>Eukaryota</taxon>
        <taxon>Metazoa</taxon>
        <taxon>Ecdysozoa</taxon>
        <taxon>Arthropoda</taxon>
        <taxon>Chelicerata</taxon>
        <taxon>Arachnida</taxon>
        <taxon>Araneae</taxon>
        <taxon>Araneomorphae</taxon>
        <taxon>Entelegynae</taxon>
        <taxon>Araneoidea</taxon>
        <taxon>Nephilidae</taxon>
        <taxon>Nephila</taxon>
    </lineage>
</organism>
<proteinExistence type="predicted"/>
<evidence type="ECO:0000313" key="2">
    <source>
        <dbReference type="EMBL" id="GFU45764.1"/>
    </source>
</evidence>
<dbReference type="OrthoDB" id="6409673at2759"/>
<dbReference type="Proteomes" id="UP000887013">
    <property type="component" value="Unassembled WGS sequence"/>
</dbReference>
<comment type="caution">
    <text evidence="2">The sequence shown here is derived from an EMBL/GenBank/DDBJ whole genome shotgun (WGS) entry which is preliminary data.</text>
</comment>
<dbReference type="EMBL" id="BMAW01132855">
    <property type="protein sequence ID" value="GFU45764.1"/>
    <property type="molecule type" value="Genomic_DNA"/>
</dbReference>